<dbReference type="GO" id="GO:0003755">
    <property type="term" value="F:peptidyl-prolyl cis-trans isomerase activity"/>
    <property type="evidence" value="ECO:0007669"/>
    <property type="project" value="UniProtKB-KW"/>
</dbReference>
<feature type="domain" description="PPIase FKBP-type" evidence="5">
    <location>
        <begin position="122"/>
        <end position="212"/>
    </location>
</feature>
<feature type="domain" description="PPIase FKBP-type" evidence="5">
    <location>
        <begin position="267"/>
        <end position="355"/>
    </location>
</feature>
<evidence type="ECO:0000256" key="1">
    <source>
        <dbReference type="ARBA" id="ARBA00000971"/>
    </source>
</evidence>
<gene>
    <name evidence="6" type="ORF">UFOPK2032_00449</name>
</gene>
<evidence type="ECO:0000256" key="4">
    <source>
        <dbReference type="ARBA" id="ARBA00023235"/>
    </source>
</evidence>
<keyword evidence="3" id="KW-0697">Rotamase</keyword>
<comment type="catalytic activity">
    <reaction evidence="1">
        <text>[protein]-peptidylproline (omega=180) = [protein]-peptidylproline (omega=0)</text>
        <dbReference type="Rhea" id="RHEA:16237"/>
        <dbReference type="Rhea" id="RHEA-COMP:10747"/>
        <dbReference type="Rhea" id="RHEA-COMP:10748"/>
        <dbReference type="ChEBI" id="CHEBI:83833"/>
        <dbReference type="ChEBI" id="CHEBI:83834"/>
        <dbReference type="EC" id="5.2.1.8"/>
    </reaction>
</comment>
<dbReference type="PANTHER" id="PTHR43811:SF19">
    <property type="entry name" value="39 KDA FK506-BINDING NUCLEAR PROTEIN"/>
    <property type="match status" value="1"/>
</dbReference>
<dbReference type="PROSITE" id="PS50059">
    <property type="entry name" value="FKBP_PPIASE"/>
    <property type="match status" value="2"/>
</dbReference>
<sequence length="356" mass="36769">MSEKCRKRSSGKRFARQTPSILPKLVKGQLNLSQLHPQRKNVPLRKSALALAGLLLTATLAGCAPVSDLACEELTTGDQVKAVSVSGNFGEIPTVTFPSPLTSESVQSAVIVKGDGPVFTGRNLVEFEFAGYNGGTGELIQQSQFDGGQAATAFFGPSQVPNFCAALAGAREGSRVVAVIPPADAHGGEGIPSLGVGPTDGVVFVFDLRKVFLEKATGSTVAPEAGFPAVVKTSDGVPGITIPNTAAPTELKIAQLIRGDGAPVKKGQLVTMHYSGFLWDGAEQFDSSWGKGQPAQFQMQDGGLIDGFLQAVVGQPVGSQVIAIIPPQLGYGEAGSGSIPPNATLVFVIDILGTSD</sequence>
<dbReference type="PANTHER" id="PTHR43811">
    <property type="entry name" value="FKBP-TYPE PEPTIDYL-PROLYL CIS-TRANS ISOMERASE FKPA"/>
    <property type="match status" value="1"/>
</dbReference>
<dbReference type="EMBL" id="CAEZVM010000010">
    <property type="protein sequence ID" value="CAB4628907.1"/>
    <property type="molecule type" value="Genomic_DNA"/>
</dbReference>
<dbReference type="SUPFAM" id="SSF54534">
    <property type="entry name" value="FKBP-like"/>
    <property type="match status" value="2"/>
</dbReference>
<keyword evidence="4" id="KW-0413">Isomerase</keyword>
<evidence type="ECO:0000313" key="6">
    <source>
        <dbReference type="EMBL" id="CAB4628907.1"/>
    </source>
</evidence>
<accession>A0A6J6IW28</accession>
<dbReference type="InterPro" id="IPR001179">
    <property type="entry name" value="PPIase_FKBP_dom"/>
</dbReference>
<evidence type="ECO:0000256" key="2">
    <source>
        <dbReference type="ARBA" id="ARBA00013194"/>
    </source>
</evidence>
<proteinExistence type="predicted"/>
<dbReference type="AlphaFoldDB" id="A0A6J6IW28"/>
<dbReference type="InterPro" id="IPR046357">
    <property type="entry name" value="PPIase_dom_sf"/>
</dbReference>
<dbReference type="Gene3D" id="3.10.50.40">
    <property type="match status" value="2"/>
</dbReference>
<protein>
    <recommendedName>
        <fullName evidence="2">peptidylprolyl isomerase</fullName>
        <ecNumber evidence="2">5.2.1.8</ecNumber>
    </recommendedName>
</protein>
<evidence type="ECO:0000256" key="3">
    <source>
        <dbReference type="ARBA" id="ARBA00023110"/>
    </source>
</evidence>
<evidence type="ECO:0000259" key="5">
    <source>
        <dbReference type="PROSITE" id="PS50059"/>
    </source>
</evidence>
<dbReference type="Pfam" id="PF00254">
    <property type="entry name" value="FKBP_C"/>
    <property type="match status" value="1"/>
</dbReference>
<dbReference type="EC" id="5.2.1.8" evidence="2"/>
<name>A0A6J6IW28_9ZZZZ</name>
<organism evidence="6">
    <name type="scientific">freshwater metagenome</name>
    <dbReference type="NCBI Taxonomy" id="449393"/>
    <lineage>
        <taxon>unclassified sequences</taxon>
        <taxon>metagenomes</taxon>
        <taxon>ecological metagenomes</taxon>
    </lineage>
</organism>
<reference evidence="6" key="1">
    <citation type="submission" date="2020-05" db="EMBL/GenBank/DDBJ databases">
        <authorList>
            <person name="Chiriac C."/>
            <person name="Salcher M."/>
            <person name="Ghai R."/>
            <person name="Kavagutti S V."/>
        </authorList>
    </citation>
    <scope>NUCLEOTIDE SEQUENCE</scope>
</reference>